<dbReference type="SUPFAM" id="SSF53955">
    <property type="entry name" value="Lysozyme-like"/>
    <property type="match status" value="1"/>
</dbReference>
<proteinExistence type="inferred from homology"/>
<dbReference type="EC" id="2.4.99.28" evidence="11"/>
<accession>A0A4R6ACK2</accession>
<dbReference type="InterPro" id="IPR001264">
    <property type="entry name" value="Glyco_trans_51"/>
</dbReference>
<keyword evidence="6 11" id="KW-0133">Cell shape</keyword>
<keyword evidence="14" id="KW-1185">Reference proteome</keyword>
<dbReference type="HAMAP" id="MF_00766">
    <property type="entry name" value="PGT_MtgA"/>
    <property type="match status" value="1"/>
</dbReference>
<keyword evidence="4 11" id="KW-0808">Transferase</keyword>
<dbReference type="Gene3D" id="1.10.3810.10">
    <property type="entry name" value="Biosynthetic peptidoglycan transglycosylase-like"/>
    <property type="match status" value="1"/>
</dbReference>
<evidence type="ECO:0000256" key="3">
    <source>
        <dbReference type="ARBA" id="ARBA00022676"/>
    </source>
</evidence>
<keyword evidence="8 11" id="KW-1133">Transmembrane helix</keyword>
<gene>
    <name evidence="11 13" type="primary">mtgA</name>
    <name evidence="13" type="ORF">E2L08_05375</name>
</gene>
<comment type="catalytic activity">
    <reaction evidence="11">
        <text>[GlcNAc-(1-&gt;4)-Mur2Ac(oyl-L-Ala-gamma-D-Glu-L-Lys-D-Ala-D-Ala)](n)-di-trans,octa-cis-undecaprenyl diphosphate + beta-D-GlcNAc-(1-&gt;4)-Mur2Ac(oyl-L-Ala-gamma-D-Glu-L-Lys-D-Ala-D-Ala)-di-trans,octa-cis-undecaprenyl diphosphate = [GlcNAc-(1-&gt;4)-Mur2Ac(oyl-L-Ala-gamma-D-Glu-L-Lys-D-Ala-D-Ala)](n+1)-di-trans,octa-cis-undecaprenyl diphosphate + di-trans,octa-cis-undecaprenyl diphosphate + H(+)</text>
        <dbReference type="Rhea" id="RHEA:23708"/>
        <dbReference type="Rhea" id="RHEA-COMP:9602"/>
        <dbReference type="Rhea" id="RHEA-COMP:9603"/>
        <dbReference type="ChEBI" id="CHEBI:15378"/>
        <dbReference type="ChEBI" id="CHEBI:58405"/>
        <dbReference type="ChEBI" id="CHEBI:60033"/>
        <dbReference type="ChEBI" id="CHEBI:78435"/>
        <dbReference type="EC" id="2.4.99.28"/>
    </reaction>
</comment>
<sequence>MARAAKSTAKRKPRSAAPPAGRRFVAGLRRWALRSLGALVALVLAAVLVFSVFNPPTTPYMSAERVRLGAVDHEWIPIGQIAPVMLASVVAAEDARFCDHWGFDVPAIRAAIEAGGRNGASTITQQVVKNVYLWQGRSWARKAIEALLTPLVEAFWSKRRILEVYLNVAEFGEGVFGIDAASYAAFRVPPARLDAEQAARLAAVLPAPKRRSAASPTQATAQRAARIRDGAATIVAQGRDACFRPSGD</sequence>
<organism evidence="13 14">
    <name type="scientific">Palleronia sediminis</name>
    <dbReference type="NCBI Taxonomy" id="2547833"/>
    <lineage>
        <taxon>Bacteria</taxon>
        <taxon>Pseudomonadati</taxon>
        <taxon>Pseudomonadota</taxon>
        <taxon>Alphaproteobacteria</taxon>
        <taxon>Rhodobacterales</taxon>
        <taxon>Roseobacteraceae</taxon>
        <taxon>Palleronia</taxon>
    </lineage>
</organism>
<keyword evidence="10 11" id="KW-0961">Cell wall biogenesis/degradation</keyword>
<dbReference type="EMBL" id="SNAA01000004">
    <property type="protein sequence ID" value="TDL81550.1"/>
    <property type="molecule type" value="Genomic_DNA"/>
</dbReference>
<keyword evidence="9 11" id="KW-0472">Membrane</keyword>
<name>A0A4R6ACK2_9RHOB</name>
<reference evidence="13 14" key="1">
    <citation type="submission" date="2019-03" db="EMBL/GenBank/DDBJ databases">
        <title>Primorskyibacter sp. SS33 isolated from sediments.</title>
        <authorList>
            <person name="Xunke S."/>
        </authorList>
    </citation>
    <scope>NUCLEOTIDE SEQUENCE [LARGE SCALE GENOMIC DNA]</scope>
    <source>
        <strain evidence="13 14">SS33</strain>
    </source>
</reference>
<evidence type="ECO:0000256" key="9">
    <source>
        <dbReference type="ARBA" id="ARBA00023136"/>
    </source>
</evidence>
<dbReference type="Pfam" id="PF00912">
    <property type="entry name" value="Transgly"/>
    <property type="match status" value="1"/>
</dbReference>
<dbReference type="PANTHER" id="PTHR30400">
    <property type="entry name" value="MONOFUNCTIONAL BIOSYNTHETIC PEPTIDOGLYCAN TRANSGLYCOSYLASE"/>
    <property type="match status" value="1"/>
</dbReference>
<keyword evidence="5 11" id="KW-0812">Transmembrane</keyword>
<dbReference type="InterPro" id="IPR036950">
    <property type="entry name" value="PBP_transglycosylase"/>
</dbReference>
<comment type="function">
    <text evidence="11">Peptidoglycan polymerase that catalyzes glycan chain elongation from lipid-linked precursors.</text>
</comment>
<evidence type="ECO:0000256" key="11">
    <source>
        <dbReference type="HAMAP-Rule" id="MF_00766"/>
    </source>
</evidence>
<protein>
    <recommendedName>
        <fullName evidence="11">Biosynthetic peptidoglycan transglycosylase</fullName>
        <ecNumber evidence="11">2.4.99.28</ecNumber>
    </recommendedName>
    <alternativeName>
        <fullName evidence="11">Glycan polymerase</fullName>
    </alternativeName>
    <alternativeName>
        <fullName evidence="11">Peptidoglycan glycosyltransferase MtgA</fullName>
        <shortName evidence="11">PGT</shortName>
    </alternativeName>
</protein>
<keyword evidence="3 11" id="KW-0328">Glycosyltransferase</keyword>
<evidence type="ECO:0000256" key="7">
    <source>
        <dbReference type="ARBA" id="ARBA00022984"/>
    </source>
</evidence>
<evidence type="ECO:0000313" key="14">
    <source>
        <dbReference type="Proteomes" id="UP000295701"/>
    </source>
</evidence>
<dbReference type="InterPro" id="IPR023346">
    <property type="entry name" value="Lysozyme-like_dom_sf"/>
</dbReference>
<evidence type="ECO:0000256" key="1">
    <source>
        <dbReference type="ARBA" id="ARBA00022475"/>
    </source>
</evidence>
<evidence type="ECO:0000256" key="4">
    <source>
        <dbReference type="ARBA" id="ARBA00022679"/>
    </source>
</evidence>
<evidence type="ECO:0000256" key="5">
    <source>
        <dbReference type="ARBA" id="ARBA00022692"/>
    </source>
</evidence>
<evidence type="ECO:0000313" key="13">
    <source>
        <dbReference type="EMBL" id="TDL81550.1"/>
    </source>
</evidence>
<dbReference type="Proteomes" id="UP000295701">
    <property type="component" value="Unassembled WGS sequence"/>
</dbReference>
<keyword evidence="1 11" id="KW-1003">Cell membrane</keyword>
<evidence type="ECO:0000259" key="12">
    <source>
        <dbReference type="Pfam" id="PF00912"/>
    </source>
</evidence>
<comment type="similarity">
    <text evidence="11">Belongs to the glycosyltransferase 51 family.</text>
</comment>
<dbReference type="GO" id="GO:0009274">
    <property type="term" value="C:peptidoglycan-based cell wall"/>
    <property type="evidence" value="ECO:0007669"/>
    <property type="project" value="InterPro"/>
</dbReference>
<dbReference type="GO" id="GO:0009252">
    <property type="term" value="P:peptidoglycan biosynthetic process"/>
    <property type="evidence" value="ECO:0007669"/>
    <property type="project" value="UniProtKB-UniRule"/>
</dbReference>
<dbReference type="PANTHER" id="PTHR30400:SF0">
    <property type="entry name" value="BIOSYNTHETIC PEPTIDOGLYCAN TRANSGLYCOSYLASE"/>
    <property type="match status" value="1"/>
</dbReference>
<feature type="domain" description="Glycosyl transferase family 51" evidence="12">
    <location>
        <begin position="70"/>
        <end position="227"/>
    </location>
</feature>
<dbReference type="GO" id="GO:0016763">
    <property type="term" value="F:pentosyltransferase activity"/>
    <property type="evidence" value="ECO:0007669"/>
    <property type="project" value="InterPro"/>
</dbReference>
<dbReference type="NCBIfam" id="TIGR02070">
    <property type="entry name" value="mono_pep_trsgly"/>
    <property type="match status" value="1"/>
</dbReference>
<dbReference type="OrthoDB" id="9766909at2"/>
<evidence type="ECO:0000256" key="2">
    <source>
        <dbReference type="ARBA" id="ARBA00022519"/>
    </source>
</evidence>
<keyword evidence="2 11" id="KW-0997">Cell inner membrane</keyword>
<dbReference type="UniPathway" id="UPA00219"/>
<evidence type="ECO:0000256" key="10">
    <source>
        <dbReference type="ARBA" id="ARBA00023316"/>
    </source>
</evidence>
<dbReference type="GO" id="GO:0005886">
    <property type="term" value="C:plasma membrane"/>
    <property type="evidence" value="ECO:0007669"/>
    <property type="project" value="UniProtKB-SubCell"/>
</dbReference>
<evidence type="ECO:0000256" key="8">
    <source>
        <dbReference type="ARBA" id="ARBA00022989"/>
    </source>
</evidence>
<dbReference type="GO" id="GO:0008955">
    <property type="term" value="F:peptidoglycan glycosyltransferase activity"/>
    <property type="evidence" value="ECO:0007669"/>
    <property type="project" value="UniProtKB-UniRule"/>
</dbReference>
<dbReference type="GO" id="GO:0008360">
    <property type="term" value="P:regulation of cell shape"/>
    <property type="evidence" value="ECO:0007669"/>
    <property type="project" value="UniProtKB-KW"/>
</dbReference>
<evidence type="ECO:0000256" key="6">
    <source>
        <dbReference type="ARBA" id="ARBA00022960"/>
    </source>
</evidence>
<keyword evidence="7 11" id="KW-0573">Peptidoglycan synthesis</keyword>
<dbReference type="AlphaFoldDB" id="A0A4R6ACK2"/>
<dbReference type="RefSeq" id="WP_133396037.1">
    <property type="nucleotide sequence ID" value="NZ_SNAA01000004.1"/>
</dbReference>
<comment type="caution">
    <text evidence="13">The sequence shown here is derived from an EMBL/GenBank/DDBJ whole genome shotgun (WGS) entry which is preliminary data.</text>
</comment>
<dbReference type="GO" id="GO:0071555">
    <property type="term" value="P:cell wall organization"/>
    <property type="evidence" value="ECO:0007669"/>
    <property type="project" value="UniProtKB-KW"/>
</dbReference>
<comment type="pathway">
    <text evidence="11">Cell wall biogenesis; peptidoglycan biosynthesis.</text>
</comment>
<dbReference type="InterPro" id="IPR011812">
    <property type="entry name" value="Pep_trsgly"/>
</dbReference>
<comment type="subcellular location">
    <subcellularLocation>
        <location evidence="11">Cell inner membrane</location>
        <topology evidence="11">Single-pass membrane protein</topology>
    </subcellularLocation>
</comment>